<dbReference type="Pfam" id="PF22725">
    <property type="entry name" value="GFO_IDH_MocA_C3"/>
    <property type="match status" value="1"/>
</dbReference>
<dbReference type="PANTHER" id="PTHR43377:SF1">
    <property type="entry name" value="BILIVERDIN REDUCTASE A"/>
    <property type="match status" value="1"/>
</dbReference>
<dbReference type="GO" id="GO:0000166">
    <property type="term" value="F:nucleotide binding"/>
    <property type="evidence" value="ECO:0007669"/>
    <property type="project" value="InterPro"/>
</dbReference>
<name>A0A2H0CVQ2_9BACT</name>
<proteinExistence type="predicted"/>
<sequence>MDKKCNIIIIGFGSIGKRHYQNLRTLGYHNVSVYDIDTKTVGAGIRALTSIGGNALKQFDIAFVCNPSNLHVRTALRCAKAGCHLFIEKPLSDTVAGIAELETVCRDKKLVRMVACNYLFHKGLAVMRRALESGRYGKPVLSRVIAGYSIPVHRPYIYETLKETGGAERLIMDSGSHLVNYLEFLLGHIKKYSVCTGDVSMLGIRGEEAAALVFVHENGVLSTAVIDYVSRKRAHFIDIVTDKGTLTIDFMDDSVVFADERRIKVLYHGEKNTNQMFIDELKHFLQCVAHGKKPLQDIVGGKAVVKLLSTARGKI</sequence>
<dbReference type="SUPFAM" id="SSF55347">
    <property type="entry name" value="Glyceraldehyde-3-phosphate dehydrogenase-like, C-terminal domain"/>
    <property type="match status" value="1"/>
</dbReference>
<evidence type="ECO:0000313" key="4">
    <source>
        <dbReference type="Proteomes" id="UP000230638"/>
    </source>
</evidence>
<evidence type="ECO:0000313" key="3">
    <source>
        <dbReference type="EMBL" id="PIP73518.1"/>
    </source>
</evidence>
<dbReference type="SUPFAM" id="SSF51735">
    <property type="entry name" value="NAD(P)-binding Rossmann-fold domains"/>
    <property type="match status" value="1"/>
</dbReference>
<dbReference type="InterPro" id="IPR000683">
    <property type="entry name" value="Gfo/Idh/MocA-like_OxRdtase_N"/>
</dbReference>
<comment type="caution">
    <text evidence="3">The sequence shown here is derived from an EMBL/GenBank/DDBJ whole genome shotgun (WGS) entry which is preliminary data.</text>
</comment>
<dbReference type="Proteomes" id="UP000230638">
    <property type="component" value="Unassembled WGS sequence"/>
</dbReference>
<evidence type="ECO:0000259" key="2">
    <source>
        <dbReference type="Pfam" id="PF22725"/>
    </source>
</evidence>
<dbReference type="InterPro" id="IPR036291">
    <property type="entry name" value="NAD(P)-bd_dom_sf"/>
</dbReference>
<dbReference type="Gene3D" id="3.30.360.10">
    <property type="entry name" value="Dihydrodipicolinate Reductase, domain 2"/>
    <property type="match status" value="1"/>
</dbReference>
<organism evidence="3 4">
    <name type="scientific">Candidatus Lloydbacteria bacterium CG22_combo_CG10-13_8_21_14_all_47_15</name>
    <dbReference type="NCBI Taxonomy" id="1974635"/>
    <lineage>
        <taxon>Bacteria</taxon>
        <taxon>Candidatus Lloydiibacteriota</taxon>
    </lineage>
</organism>
<dbReference type="AlphaFoldDB" id="A0A2H0CVQ2"/>
<reference evidence="3 4" key="1">
    <citation type="submission" date="2017-09" db="EMBL/GenBank/DDBJ databases">
        <title>Depth-based differentiation of microbial function through sediment-hosted aquifers and enrichment of novel symbionts in the deep terrestrial subsurface.</title>
        <authorList>
            <person name="Probst A.J."/>
            <person name="Ladd B."/>
            <person name="Jarett J.K."/>
            <person name="Geller-Mcgrath D.E."/>
            <person name="Sieber C.M."/>
            <person name="Emerson J.B."/>
            <person name="Anantharaman K."/>
            <person name="Thomas B.C."/>
            <person name="Malmstrom R."/>
            <person name="Stieglmeier M."/>
            <person name="Klingl A."/>
            <person name="Woyke T."/>
            <person name="Ryan C.M."/>
            <person name="Banfield J.F."/>
        </authorList>
    </citation>
    <scope>NUCLEOTIDE SEQUENCE [LARGE SCALE GENOMIC DNA]</scope>
    <source>
        <strain evidence="3">CG22_combo_CG10-13_8_21_14_all_47_15</strain>
    </source>
</reference>
<dbReference type="PANTHER" id="PTHR43377">
    <property type="entry name" value="BILIVERDIN REDUCTASE A"/>
    <property type="match status" value="1"/>
</dbReference>
<dbReference type="InterPro" id="IPR051450">
    <property type="entry name" value="Gfo/Idh/MocA_Oxidoreductases"/>
</dbReference>
<evidence type="ECO:0000259" key="1">
    <source>
        <dbReference type="Pfam" id="PF01408"/>
    </source>
</evidence>
<feature type="domain" description="GFO/IDH/MocA-like oxidoreductase" evidence="2">
    <location>
        <begin position="127"/>
        <end position="246"/>
    </location>
</feature>
<gene>
    <name evidence="3" type="ORF">COW88_01845</name>
</gene>
<accession>A0A2H0CVQ2</accession>
<dbReference type="Pfam" id="PF01408">
    <property type="entry name" value="GFO_IDH_MocA"/>
    <property type="match status" value="1"/>
</dbReference>
<dbReference type="Gene3D" id="3.40.50.720">
    <property type="entry name" value="NAD(P)-binding Rossmann-like Domain"/>
    <property type="match status" value="1"/>
</dbReference>
<protein>
    <submittedName>
        <fullName evidence="3">Uncharacterized protein</fullName>
    </submittedName>
</protein>
<feature type="domain" description="Gfo/Idh/MocA-like oxidoreductase N-terminal" evidence="1">
    <location>
        <begin position="6"/>
        <end position="114"/>
    </location>
</feature>
<dbReference type="EMBL" id="PCTL01000019">
    <property type="protein sequence ID" value="PIP73518.1"/>
    <property type="molecule type" value="Genomic_DNA"/>
</dbReference>
<dbReference type="InterPro" id="IPR055170">
    <property type="entry name" value="GFO_IDH_MocA-like_dom"/>
</dbReference>